<organism evidence="1 2">
    <name type="scientific">Citrullus colocynthis</name>
    <name type="common">colocynth</name>
    <dbReference type="NCBI Taxonomy" id="252529"/>
    <lineage>
        <taxon>Eukaryota</taxon>
        <taxon>Viridiplantae</taxon>
        <taxon>Streptophyta</taxon>
        <taxon>Embryophyta</taxon>
        <taxon>Tracheophyta</taxon>
        <taxon>Spermatophyta</taxon>
        <taxon>Magnoliopsida</taxon>
        <taxon>eudicotyledons</taxon>
        <taxon>Gunneridae</taxon>
        <taxon>Pentapetalae</taxon>
        <taxon>rosids</taxon>
        <taxon>fabids</taxon>
        <taxon>Cucurbitales</taxon>
        <taxon>Cucurbitaceae</taxon>
        <taxon>Benincaseae</taxon>
        <taxon>Citrullus</taxon>
    </lineage>
</organism>
<evidence type="ECO:0000313" key="2">
    <source>
        <dbReference type="Proteomes" id="UP001642487"/>
    </source>
</evidence>
<sequence>MRMREDEIEKLRGLVRNCVRKRLYSSPIFFFFVDNVAASTEDPADTLHLSWTQFYLLNASNIVLRDPPFCYPAAICPTSYVLGFDYLGIILVDSIYVVVFLWKLGCCDGVQTLWLQSDGQFCTEMSSLALMDECQNGIDPKEDRLAR</sequence>
<accession>A0ABP0Z128</accession>
<dbReference type="EMBL" id="OZ021740">
    <property type="protein sequence ID" value="CAK9324352.1"/>
    <property type="molecule type" value="Genomic_DNA"/>
</dbReference>
<dbReference type="Proteomes" id="UP001642487">
    <property type="component" value="Chromosome 6"/>
</dbReference>
<name>A0ABP0Z128_9ROSI</name>
<keyword evidence="2" id="KW-1185">Reference proteome</keyword>
<proteinExistence type="predicted"/>
<reference evidence="1 2" key="1">
    <citation type="submission" date="2024-03" db="EMBL/GenBank/DDBJ databases">
        <authorList>
            <person name="Gkanogiannis A."/>
            <person name="Becerra Lopez-Lavalle L."/>
        </authorList>
    </citation>
    <scope>NUCLEOTIDE SEQUENCE [LARGE SCALE GENOMIC DNA]</scope>
</reference>
<evidence type="ECO:0000313" key="1">
    <source>
        <dbReference type="EMBL" id="CAK9324352.1"/>
    </source>
</evidence>
<gene>
    <name evidence="1" type="ORF">CITCOLO1_LOCUS16586</name>
</gene>
<protein>
    <submittedName>
        <fullName evidence="1">Uncharacterized protein</fullName>
    </submittedName>
</protein>